<protein>
    <submittedName>
        <fullName evidence="1">Uncharacterized protein</fullName>
    </submittedName>
</protein>
<evidence type="ECO:0000313" key="1">
    <source>
        <dbReference type="EMBL" id="GHE35919.1"/>
    </source>
</evidence>
<accession>A0ABQ3HUI0</accession>
<name>A0ABQ3HUI0_9SPHI</name>
<proteinExistence type="predicted"/>
<organism evidence="1 2">
    <name type="scientific">Sphingobacterium griseoflavum</name>
    <dbReference type="NCBI Taxonomy" id="1474952"/>
    <lineage>
        <taxon>Bacteria</taxon>
        <taxon>Pseudomonadati</taxon>
        <taxon>Bacteroidota</taxon>
        <taxon>Sphingobacteriia</taxon>
        <taxon>Sphingobacteriales</taxon>
        <taxon>Sphingobacteriaceae</taxon>
        <taxon>Sphingobacterium</taxon>
    </lineage>
</organism>
<evidence type="ECO:0000313" key="2">
    <source>
        <dbReference type="Proteomes" id="UP000620550"/>
    </source>
</evidence>
<dbReference type="EMBL" id="BNAF01000006">
    <property type="protein sequence ID" value="GHE35919.1"/>
    <property type="molecule type" value="Genomic_DNA"/>
</dbReference>
<dbReference type="Proteomes" id="UP000620550">
    <property type="component" value="Unassembled WGS sequence"/>
</dbReference>
<reference evidence="2" key="1">
    <citation type="journal article" date="2019" name="Int. J. Syst. Evol. Microbiol.">
        <title>The Global Catalogue of Microorganisms (GCM) 10K type strain sequencing project: providing services to taxonomists for standard genome sequencing and annotation.</title>
        <authorList>
            <consortium name="The Broad Institute Genomics Platform"/>
            <consortium name="The Broad Institute Genome Sequencing Center for Infectious Disease"/>
            <person name="Wu L."/>
            <person name="Ma J."/>
        </authorList>
    </citation>
    <scope>NUCLEOTIDE SEQUENCE [LARGE SCALE GENOMIC DNA]</scope>
    <source>
        <strain evidence="2">CGMCC 1.12966</strain>
    </source>
</reference>
<sequence length="65" mass="8004">MNKYVKVTGYSPIIKNVKLIIYNARISYEQKKICTTEWYWFRTNGHRELPLKYRYIWGKHDEDGF</sequence>
<comment type="caution">
    <text evidence="1">The sequence shown here is derived from an EMBL/GenBank/DDBJ whole genome shotgun (WGS) entry which is preliminary data.</text>
</comment>
<keyword evidence="2" id="KW-1185">Reference proteome</keyword>
<gene>
    <name evidence="1" type="ORF">GCM10017764_19090</name>
</gene>